<dbReference type="FunFam" id="3.40.50.720:FF:000084">
    <property type="entry name" value="Short-chain dehydrogenase reductase"/>
    <property type="match status" value="1"/>
</dbReference>
<dbReference type="PROSITE" id="PS00061">
    <property type="entry name" value="ADH_SHORT"/>
    <property type="match status" value="1"/>
</dbReference>
<comment type="caution">
    <text evidence="3">The sequence shown here is derived from an EMBL/GenBank/DDBJ whole genome shotgun (WGS) entry which is preliminary data.</text>
</comment>
<dbReference type="Proteomes" id="UP000557566">
    <property type="component" value="Unassembled WGS sequence"/>
</dbReference>
<dbReference type="PANTHER" id="PTHR42760">
    <property type="entry name" value="SHORT-CHAIN DEHYDROGENASES/REDUCTASES FAMILY MEMBER"/>
    <property type="match status" value="1"/>
</dbReference>
<evidence type="ECO:0008006" key="5">
    <source>
        <dbReference type="Google" id="ProtNLM"/>
    </source>
</evidence>
<dbReference type="CDD" id="cd05233">
    <property type="entry name" value="SDR_c"/>
    <property type="match status" value="1"/>
</dbReference>
<organism evidence="3 4">
    <name type="scientific">Ophiocordyceps sinensis</name>
    <dbReference type="NCBI Taxonomy" id="72228"/>
    <lineage>
        <taxon>Eukaryota</taxon>
        <taxon>Fungi</taxon>
        <taxon>Dikarya</taxon>
        <taxon>Ascomycota</taxon>
        <taxon>Pezizomycotina</taxon>
        <taxon>Sordariomycetes</taxon>
        <taxon>Hypocreomycetidae</taxon>
        <taxon>Hypocreales</taxon>
        <taxon>Ophiocordycipitaceae</taxon>
        <taxon>Ophiocordyceps</taxon>
    </lineage>
</organism>
<dbReference type="InterPro" id="IPR020904">
    <property type="entry name" value="Sc_DH/Rdtase_CS"/>
</dbReference>
<dbReference type="EMBL" id="JAAVMX010000005">
    <property type="protein sequence ID" value="KAF4509332.1"/>
    <property type="molecule type" value="Genomic_DNA"/>
</dbReference>
<evidence type="ECO:0000313" key="4">
    <source>
        <dbReference type="Proteomes" id="UP000557566"/>
    </source>
</evidence>
<dbReference type="InterPro" id="IPR002347">
    <property type="entry name" value="SDR_fam"/>
</dbReference>
<dbReference type="Pfam" id="PF13561">
    <property type="entry name" value="adh_short_C2"/>
    <property type="match status" value="1"/>
</dbReference>
<dbReference type="Gene3D" id="3.40.50.720">
    <property type="entry name" value="NAD(P)-binding Rossmann-like Domain"/>
    <property type="match status" value="1"/>
</dbReference>
<comment type="similarity">
    <text evidence="1">Belongs to the short-chain dehydrogenases/reductases (SDR) family.</text>
</comment>
<keyword evidence="2" id="KW-0521">NADP</keyword>
<evidence type="ECO:0000256" key="1">
    <source>
        <dbReference type="ARBA" id="ARBA00006484"/>
    </source>
</evidence>
<accession>A0A8H4PS14</accession>
<evidence type="ECO:0000256" key="2">
    <source>
        <dbReference type="ARBA" id="ARBA00022857"/>
    </source>
</evidence>
<dbReference type="AlphaFoldDB" id="A0A8H4PS14"/>
<evidence type="ECO:0000313" key="3">
    <source>
        <dbReference type="EMBL" id="KAF4509332.1"/>
    </source>
</evidence>
<name>A0A8H4PS14_9HYPO</name>
<dbReference type="InterPro" id="IPR036291">
    <property type="entry name" value="NAD(P)-bd_dom_sf"/>
</dbReference>
<keyword evidence="4" id="KW-1185">Reference proteome</keyword>
<gene>
    <name evidence="3" type="ORF">G6O67_005596</name>
</gene>
<dbReference type="PRINTS" id="PR00081">
    <property type="entry name" value="GDHRDH"/>
</dbReference>
<dbReference type="PRINTS" id="PR00080">
    <property type="entry name" value="SDRFAMILY"/>
</dbReference>
<dbReference type="PANTHER" id="PTHR42760:SF124">
    <property type="entry name" value="SHORT-CHAIN DEHYDROGENASE_REDUCTASE"/>
    <property type="match status" value="1"/>
</dbReference>
<reference evidence="3 4" key="1">
    <citation type="journal article" date="2020" name="Genome Biol. Evol.">
        <title>A new high-quality draft genome assembly of the Chinese cordyceps Ophiocordyceps sinensis.</title>
        <authorList>
            <person name="Shu R."/>
            <person name="Zhang J."/>
            <person name="Meng Q."/>
            <person name="Zhang H."/>
            <person name="Zhou G."/>
            <person name="Li M."/>
            <person name="Wu P."/>
            <person name="Zhao Y."/>
            <person name="Chen C."/>
            <person name="Qin Q."/>
        </authorList>
    </citation>
    <scope>NUCLEOTIDE SEQUENCE [LARGE SCALE GENOMIC DNA]</scope>
    <source>
        <strain evidence="3 4">IOZ07</strain>
    </source>
</reference>
<dbReference type="GO" id="GO:0016616">
    <property type="term" value="F:oxidoreductase activity, acting on the CH-OH group of donors, NAD or NADP as acceptor"/>
    <property type="evidence" value="ECO:0007669"/>
    <property type="project" value="TreeGrafter"/>
</dbReference>
<protein>
    <recommendedName>
        <fullName evidence="5">NAD(P)-binding domain protein</fullName>
    </recommendedName>
</protein>
<proteinExistence type="inferred from homology"/>
<sequence>MSQPEGSRRLRDKVCIVTGSSSGLGRAISLAYAREGGLVVCTDVRPQARAEVKLEGETSTDELIRKNGGRALFVKADVSKAEQVEAMVAAAVAEYGRIDVLVNNAGICVEAGRQPLRVHETPEDSFDLTMAVNAKSCFLTSKYVLAQMLRQDVSASGDRGWIINMASIYGLVGGNNNVAYCTSKGAVTNMTRQVALDYAGDGIHCNAICPGFTNTAMWVNTVKTASAEPFRARQPLHGIGTPEDIVGAAIFLASQEARWITGALLPVDGGYTAQ</sequence>
<dbReference type="OrthoDB" id="4924595at2759"/>
<dbReference type="SUPFAM" id="SSF51735">
    <property type="entry name" value="NAD(P)-binding Rossmann-fold domains"/>
    <property type="match status" value="1"/>
</dbReference>
<dbReference type="NCBIfam" id="NF005559">
    <property type="entry name" value="PRK07231.1"/>
    <property type="match status" value="1"/>
</dbReference>